<dbReference type="InterPro" id="IPR052048">
    <property type="entry name" value="ST_Response_Regulator"/>
</dbReference>
<keyword evidence="1" id="KW-0597">Phosphoprotein</keyword>
<evidence type="ECO:0000256" key="1">
    <source>
        <dbReference type="PROSITE-ProRule" id="PRU00169"/>
    </source>
</evidence>
<evidence type="ECO:0000313" key="4">
    <source>
        <dbReference type="Proteomes" id="UP000730618"/>
    </source>
</evidence>
<sequence>MANRILIVDDAAFMRMMIRDILTKNGYEVCGEANDGAQAIEKFKELRPDLITMDITMPEMDGIHALKEIKKIDANAKVIMCSAMGQQAMVIDAIQAGAKDFIVKPFQADRVIEAIKKTLG</sequence>
<keyword evidence="4" id="KW-1185">Reference proteome</keyword>
<name>A0ABN7THZ7_9BACL</name>
<feature type="domain" description="Response regulatory" evidence="2">
    <location>
        <begin position="4"/>
        <end position="119"/>
    </location>
</feature>
<dbReference type="Proteomes" id="UP000730618">
    <property type="component" value="Unassembled WGS sequence"/>
</dbReference>
<proteinExistence type="predicted"/>
<gene>
    <name evidence="3" type="primary">cheY_1</name>
    <name evidence="3" type="ORF">PAECIP111802_00969</name>
</gene>
<dbReference type="InterPro" id="IPR001789">
    <property type="entry name" value="Sig_transdc_resp-reg_receiver"/>
</dbReference>
<dbReference type="Pfam" id="PF00072">
    <property type="entry name" value="Response_reg"/>
    <property type="match status" value="1"/>
</dbReference>
<dbReference type="PROSITE" id="PS50110">
    <property type="entry name" value="RESPONSE_REGULATORY"/>
    <property type="match status" value="1"/>
</dbReference>
<evidence type="ECO:0000313" key="3">
    <source>
        <dbReference type="EMBL" id="CAG7623634.1"/>
    </source>
</evidence>
<evidence type="ECO:0000259" key="2">
    <source>
        <dbReference type="PROSITE" id="PS50110"/>
    </source>
</evidence>
<reference evidence="3 4" key="1">
    <citation type="submission" date="2021-06" db="EMBL/GenBank/DDBJ databases">
        <authorList>
            <person name="Criscuolo A."/>
        </authorList>
    </citation>
    <scope>NUCLEOTIDE SEQUENCE [LARGE SCALE GENOMIC DNA]</scope>
    <source>
        <strain evidence="4">CIP 111802</strain>
    </source>
</reference>
<dbReference type="EMBL" id="CAJVCE010000002">
    <property type="protein sequence ID" value="CAG7623634.1"/>
    <property type="molecule type" value="Genomic_DNA"/>
</dbReference>
<feature type="modified residue" description="4-aspartylphosphate" evidence="1">
    <location>
        <position position="54"/>
    </location>
</feature>
<dbReference type="SMART" id="SM00448">
    <property type="entry name" value="REC"/>
    <property type="match status" value="1"/>
</dbReference>
<dbReference type="CDD" id="cd17542">
    <property type="entry name" value="REC_CheY"/>
    <property type="match status" value="1"/>
</dbReference>
<comment type="caution">
    <text evidence="3">The sequence shown here is derived from an EMBL/GenBank/DDBJ whole genome shotgun (WGS) entry which is preliminary data.</text>
</comment>
<dbReference type="PANTHER" id="PTHR43228">
    <property type="entry name" value="TWO-COMPONENT RESPONSE REGULATOR"/>
    <property type="match status" value="1"/>
</dbReference>
<dbReference type="PANTHER" id="PTHR43228:SF1">
    <property type="entry name" value="TWO-COMPONENT RESPONSE REGULATOR ARR22"/>
    <property type="match status" value="1"/>
</dbReference>
<protein>
    <submittedName>
        <fullName evidence="3">Chemotaxis protein CheY</fullName>
    </submittedName>
</protein>
<organism evidence="3 4">
    <name type="scientific">Paenibacillus allorhizosphaerae</name>
    <dbReference type="NCBI Taxonomy" id="2849866"/>
    <lineage>
        <taxon>Bacteria</taxon>
        <taxon>Bacillati</taxon>
        <taxon>Bacillota</taxon>
        <taxon>Bacilli</taxon>
        <taxon>Bacillales</taxon>
        <taxon>Paenibacillaceae</taxon>
        <taxon>Paenibacillus</taxon>
    </lineage>
</organism>
<dbReference type="RefSeq" id="WP_218097317.1">
    <property type="nucleotide sequence ID" value="NZ_CAJVCE010000002.1"/>
</dbReference>
<accession>A0ABN7THZ7</accession>